<protein>
    <submittedName>
        <fullName evidence="1">Haloacid Dehalogenase Superfamily Class (Subfamily) IIA</fullName>
    </submittedName>
</protein>
<accession>A0A1R3WUK7</accession>
<dbReference type="Gene3D" id="3.40.50.1000">
    <property type="entry name" value="HAD superfamily/HAD-like"/>
    <property type="match status" value="2"/>
</dbReference>
<organism evidence="1 2">
    <name type="scientific">Yoonia rosea</name>
    <dbReference type="NCBI Taxonomy" id="287098"/>
    <lineage>
        <taxon>Bacteria</taxon>
        <taxon>Pseudomonadati</taxon>
        <taxon>Pseudomonadota</taxon>
        <taxon>Alphaproteobacteria</taxon>
        <taxon>Rhodobacterales</taxon>
        <taxon>Paracoccaceae</taxon>
        <taxon>Yoonia</taxon>
    </lineage>
</organism>
<dbReference type="Proteomes" id="UP000186997">
    <property type="component" value="Unassembled WGS sequence"/>
</dbReference>
<dbReference type="PANTHER" id="PTHR19288">
    <property type="entry name" value="4-NITROPHENYLPHOSPHATASE-RELATED"/>
    <property type="match status" value="1"/>
</dbReference>
<dbReference type="InterPro" id="IPR023214">
    <property type="entry name" value="HAD_sf"/>
</dbReference>
<dbReference type="GO" id="GO:0005737">
    <property type="term" value="C:cytoplasm"/>
    <property type="evidence" value="ECO:0007669"/>
    <property type="project" value="TreeGrafter"/>
</dbReference>
<dbReference type="GO" id="GO:0016791">
    <property type="term" value="F:phosphatase activity"/>
    <property type="evidence" value="ECO:0007669"/>
    <property type="project" value="TreeGrafter"/>
</dbReference>
<gene>
    <name evidence="1" type="ORF">SAMN05421665_1314</name>
</gene>
<dbReference type="InterPro" id="IPR006357">
    <property type="entry name" value="HAD-SF_hydro_IIA"/>
</dbReference>
<dbReference type="SUPFAM" id="SSF56784">
    <property type="entry name" value="HAD-like"/>
    <property type="match status" value="1"/>
</dbReference>
<reference evidence="2" key="1">
    <citation type="submission" date="2017-01" db="EMBL/GenBank/DDBJ databases">
        <authorList>
            <person name="Varghese N."/>
            <person name="Submissions S."/>
        </authorList>
    </citation>
    <scope>NUCLEOTIDE SEQUENCE [LARGE SCALE GENOMIC DNA]</scope>
    <source>
        <strain evidence="2">DSM 29591</strain>
    </source>
</reference>
<evidence type="ECO:0000313" key="2">
    <source>
        <dbReference type="Proteomes" id="UP000186997"/>
    </source>
</evidence>
<evidence type="ECO:0000313" key="1">
    <source>
        <dbReference type="EMBL" id="SIT81695.1"/>
    </source>
</evidence>
<keyword evidence="2" id="KW-1185">Reference proteome</keyword>
<sequence length="300" mass="32898">MTDPDALLTTQQIFDRYEEIRTRLPAVTTQPDTVEISSLLDIAAQVDAFVFDAFGVLNVGETLIPGADTRLDQLRARGCAIRILTNAASYDRSGAIAKFKRLGLRVEDDEIITSRQAALDAMGAGHWGVIAADTDQLGDLPHTVTRLTDKAADYDAVDQFLFLSAADWTAAQQDLLNAAMQRSPRPLLIANADLAAPRDDGFSVEPGYFGHMVADAFPDCVRFFGKPFPEVYDLIEASLPKTAKNRIAMCGDTLHTDILGAAVRGWRTVLVTQDGLFSGYETQPFVRRAGLFADWRLCRI</sequence>
<name>A0A1R3WUK7_9RHOB</name>
<proteinExistence type="predicted"/>
<dbReference type="Pfam" id="PF13344">
    <property type="entry name" value="Hydrolase_6"/>
    <property type="match status" value="1"/>
</dbReference>
<dbReference type="STRING" id="287098.SAMN05421665_1314"/>
<dbReference type="EMBL" id="FTPR01000001">
    <property type="protein sequence ID" value="SIT81695.1"/>
    <property type="molecule type" value="Genomic_DNA"/>
</dbReference>
<dbReference type="InterPro" id="IPR036412">
    <property type="entry name" value="HAD-like_sf"/>
</dbReference>
<dbReference type="AlphaFoldDB" id="A0A1R3WUK7"/>
<dbReference type="Pfam" id="PF13242">
    <property type="entry name" value="Hydrolase_like"/>
    <property type="match status" value="1"/>
</dbReference>
<dbReference type="PANTHER" id="PTHR19288:SF90">
    <property type="entry name" value="OS08G0542600 PROTEIN"/>
    <property type="match status" value="1"/>
</dbReference>